<keyword evidence="2" id="KW-1185">Reference proteome</keyword>
<gene>
    <name evidence="1" type="ORF">EV420DRAFT_1652259</name>
</gene>
<evidence type="ECO:0000313" key="2">
    <source>
        <dbReference type="Proteomes" id="UP001175211"/>
    </source>
</evidence>
<dbReference type="AlphaFoldDB" id="A0AA39J7X1"/>
<dbReference type="RefSeq" id="XP_060322430.1">
    <property type="nucleotide sequence ID" value="XM_060478631.1"/>
</dbReference>
<name>A0AA39J7X1_ARMTA</name>
<reference evidence="1" key="1">
    <citation type="submission" date="2023-06" db="EMBL/GenBank/DDBJ databases">
        <authorList>
            <consortium name="Lawrence Berkeley National Laboratory"/>
            <person name="Ahrendt S."/>
            <person name="Sahu N."/>
            <person name="Indic B."/>
            <person name="Wong-Bajracharya J."/>
            <person name="Merenyi Z."/>
            <person name="Ke H.-M."/>
            <person name="Monk M."/>
            <person name="Kocsube S."/>
            <person name="Drula E."/>
            <person name="Lipzen A."/>
            <person name="Balint B."/>
            <person name="Henrissat B."/>
            <person name="Andreopoulos B."/>
            <person name="Martin F.M."/>
            <person name="Harder C.B."/>
            <person name="Rigling D."/>
            <person name="Ford K.L."/>
            <person name="Foster G.D."/>
            <person name="Pangilinan J."/>
            <person name="Papanicolaou A."/>
            <person name="Barry K."/>
            <person name="LaButti K."/>
            <person name="Viragh M."/>
            <person name="Koriabine M."/>
            <person name="Yan M."/>
            <person name="Riley R."/>
            <person name="Champramary S."/>
            <person name="Plett K.L."/>
            <person name="Tsai I.J."/>
            <person name="Slot J."/>
            <person name="Sipos G."/>
            <person name="Plett J."/>
            <person name="Nagy L.G."/>
            <person name="Grigoriev I.V."/>
        </authorList>
    </citation>
    <scope>NUCLEOTIDE SEQUENCE</scope>
    <source>
        <strain evidence="1">CCBAS 213</strain>
    </source>
</reference>
<protein>
    <submittedName>
        <fullName evidence="1">Uncharacterized protein</fullName>
    </submittedName>
</protein>
<proteinExistence type="predicted"/>
<dbReference type="Proteomes" id="UP001175211">
    <property type="component" value="Unassembled WGS sequence"/>
</dbReference>
<accession>A0AA39J7X1</accession>
<evidence type="ECO:0000313" key="1">
    <source>
        <dbReference type="EMBL" id="KAK0436977.1"/>
    </source>
</evidence>
<dbReference type="GeneID" id="85362179"/>
<dbReference type="EMBL" id="JAUEPS010000118">
    <property type="protein sequence ID" value="KAK0436977.1"/>
    <property type="molecule type" value="Genomic_DNA"/>
</dbReference>
<sequence>MEYNGHICKLTVYSENLPTAIILRDLRPPLWSLQWVRSDMTDDSLNTVVRPLTGIKTIILQGTSISEQVSLPSSASDVALINASFTEEALMSVLPTNGSLEIGGSQTEF</sequence>
<comment type="caution">
    <text evidence="1">The sequence shown here is derived from an EMBL/GenBank/DDBJ whole genome shotgun (WGS) entry which is preliminary data.</text>
</comment>
<organism evidence="1 2">
    <name type="scientific">Armillaria tabescens</name>
    <name type="common">Ringless honey mushroom</name>
    <name type="synonym">Agaricus tabescens</name>
    <dbReference type="NCBI Taxonomy" id="1929756"/>
    <lineage>
        <taxon>Eukaryota</taxon>
        <taxon>Fungi</taxon>
        <taxon>Dikarya</taxon>
        <taxon>Basidiomycota</taxon>
        <taxon>Agaricomycotina</taxon>
        <taxon>Agaricomycetes</taxon>
        <taxon>Agaricomycetidae</taxon>
        <taxon>Agaricales</taxon>
        <taxon>Marasmiineae</taxon>
        <taxon>Physalacriaceae</taxon>
        <taxon>Desarmillaria</taxon>
    </lineage>
</organism>